<keyword evidence="1" id="KW-0472">Membrane</keyword>
<dbReference type="PANTHER" id="PTHR36833:SF1">
    <property type="entry name" value="INTEGRAL MEMBRANE TRANSPORT PROTEIN"/>
    <property type="match status" value="1"/>
</dbReference>
<dbReference type="Proteomes" id="UP000030700">
    <property type="component" value="Unassembled WGS sequence"/>
</dbReference>
<proteinExistence type="predicted"/>
<feature type="transmembrane region" description="Helical" evidence="1">
    <location>
        <begin position="150"/>
        <end position="171"/>
    </location>
</feature>
<feature type="transmembrane region" description="Helical" evidence="1">
    <location>
        <begin position="26"/>
        <end position="48"/>
    </location>
</feature>
<sequence>MTSHVVVYRQAFQCALASRMAYRADLFISAAIMLLFEAIVPFVTVLIYRSGSAFPGWTMYEALMIQAVFLLVKGVAFPFFFGIVWNIMDRVREGTFDLLLIKPRSILFLCIATGIDIEDLGKLVGGVAMMILVFTQLPLPGFWQFCQFGLLFAAALSVFFSFALILSGLLFKWVGNGRMWEIFGAATRFSLYPLSIFSKGLQLFLTAVIPIAMMGFFPASVLLGKPHEGMALGVAMCGVFFAFSLWFWHSMMKHHTSAGG</sequence>
<evidence type="ECO:0000256" key="1">
    <source>
        <dbReference type="SAM" id="Phobius"/>
    </source>
</evidence>
<dbReference type="InterPro" id="IPR010390">
    <property type="entry name" value="ABC-2_transporter-like"/>
</dbReference>
<name>A0A0S6W4K8_9BACT</name>
<dbReference type="STRING" id="1499966.U14_04573"/>
<dbReference type="EMBL" id="DF820459">
    <property type="protein sequence ID" value="GAK53308.1"/>
    <property type="molecule type" value="Genomic_DNA"/>
</dbReference>
<keyword evidence="3" id="KW-1185">Reference proteome</keyword>
<organism evidence="2 3">
    <name type="scientific">Candidatus Moduliflexus flocculans</name>
    <dbReference type="NCBI Taxonomy" id="1499966"/>
    <lineage>
        <taxon>Bacteria</taxon>
        <taxon>Candidatus Moduliflexota</taxon>
        <taxon>Candidatus Moduliflexia</taxon>
        <taxon>Candidatus Moduliflexales</taxon>
        <taxon>Candidatus Moduliflexaceae</taxon>
    </lineage>
</organism>
<protein>
    <recommendedName>
        <fullName evidence="4">Multidrug ABC transporter permease</fullName>
    </recommendedName>
</protein>
<keyword evidence="1" id="KW-1133">Transmembrane helix</keyword>
<feature type="transmembrane region" description="Helical" evidence="1">
    <location>
        <begin position="123"/>
        <end position="143"/>
    </location>
</feature>
<dbReference type="Pfam" id="PF06182">
    <property type="entry name" value="ABC2_membrane_6"/>
    <property type="match status" value="1"/>
</dbReference>
<accession>A0A0S6W4K8</accession>
<feature type="transmembrane region" description="Helical" evidence="1">
    <location>
        <begin position="201"/>
        <end position="223"/>
    </location>
</feature>
<dbReference type="AlphaFoldDB" id="A0A0S6W4K8"/>
<feature type="transmembrane region" description="Helical" evidence="1">
    <location>
        <begin position="63"/>
        <end position="87"/>
    </location>
</feature>
<dbReference type="HOGENOM" id="CLU_071040_0_0_0"/>
<evidence type="ECO:0008006" key="4">
    <source>
        <dbReference type="Google" id="ProtNLM"/>
    </source>
</evidence>
<reference evidence="2 3" key="1">
    <citation type="journal article" date="2015" name="PeerJ">
        <title>First genomic representation of candidate bacterial phylum KSB3 points to enhanced environmental sensing as a trigger of wastewater bulking.</title>
        <authorList>
            <person name="Sekiguchi Y."/>
            <person name="Ohashi A."/>
            <person name="Parks D.H."/>
            <person name="Yamauchi T."/>
            <person name="Tyson G.W."/>
            <person name="Hugenholtz P."/>
        </authorList>
    </citation>
    <scope>NUCLEOTIDE SEQUENCE [LARGE SCALE GENOMIC DNA]</scope>
</reference>
<gene>
    <name evidence="2" type="ORF">U14_04573</name>
</gene>
<evidence type="ECO:0000313" key="3">
    <source>
        <dbReference type="Proteomes" id="UP000030700"/>
    </source>
</evidence>
<evidence type="ECO:0000313" key="2">
    <source>
        <dbReference type="EMBL" id="GAK53308.1"/>
    </source>
</evidence>
<feature type="transmembrane region" description="Helical" evidence="1">
    <location>
        <begin position="230"/>
        <end position="248"/>
    </location>
</feature>
<dbReference type="PANTHER" id="PTHR36833">
    <property type="entry name" value="SLR0610 PROTEIN-RELATED"/>
    <property type="match status" value="1"/>
</dbReference>
<keyword evidence="1" id="KW-0812">Transmembrane</keyword>